<dbReference type="Proteomes" id="UP000663846">
    <property type="component" value="Unassembled WGS sequence"/>
</dbReference>
<sequence length="250" mass="27312">MMPCVLGLPVPDKPIDVNAPQATQKRRTGAEDTSPDNAPKSPPKHQQKKKKTKNKLGLDDTIADFGNRSIILFVDLPVYPSPTKKKPCRNKTAPKITPNTDVNIDLQPSSTMPKTTAHLANAKSKPCKYTKGDLPVDNVDQSQVNQVENRGKVSAWKKTLLALAAQVCMQENNKATKKEAKVQQKERAQKVTVQESPQATASYLESLNALNTVTDNNIKVLSPTVQPISSTDLECVQKHEANKLIAQCAA</sequence>
<dbReference type="EMBL" id="CAJMWS010000580">
    <property type="protein sequence ID" value="CAE6452445.1"/>
    <property type="molecule type" value="Genomic_DNA"/>
</dbReference>
<comment type="caution">
    <text evidence="2">The sequence shown here is derived from an EMBL/GenBank/DDBJ whole genome shotgun (WGS) entry which is preliminary data.</text>
</comment>
<dbReference type="AlphaFoldDB" id="A0A8H3GJD3"/>
<reference evidence="2" key="1">
    <citation type="submission" date="2021-01" db="EMBL/GenBank/DDBJ databases">
        <authorList>
            <person name="Kaushik A."/>
        </authorList>
    </citation>
    <scope>NUCLEOTIDE SEQUENCE</scope>
    <source>
        <strain evidence="2">AG1-1C</strain>
    </source>
</reference>
<accession>A0A8H3GJD3</accession>
<feature type="region of interest" description="Disordered" evidence="1">
    <location>
        <begin position="1"/>
        <end position="56"/>
    </location>
</feature>
<evidence type="ECO:0000313" key="3">
    <source>
        <dbReference type="Proteomes" id="UP000663846"/>
    </source>
</evidence>
<feature type="compositionally biased region" description="Basic residues" evidence="1">
    <location>
        <begin position="42"/>
        <end position="54"/>
    </location>
</feature>
<evidence type="ECO:0000313" key="2">
    <source>
        <dbReference type="EMBL" id="CAE6452445.1"/>
    </source>
</evidence>
<protein>
    <submittedName>
        <fullName evidence="2">Uncharacterized protein</fullName>
    </submittedName>
</protein>
<gene>
    <name evidence="2" type="ORF">RDB_LOCUS147583</name>
</gene>
<organism evidence="2 3">
    <name type="scientific">Rhizoctonia solani</name>
    <dbReference type="NCBI Taxonomy" id="456999"/>
    <lineage>
        <taxon>Eukaryota</taxon>
        <taxon>Fungi</taxon>
        <taxon>Dikarya</taxon>
        <taxon>Basidiomycota</taxon>
        <taxon>Agaricomycotina</taxon>
        <taxon>Agaricomycetes</taxon>
        <taxon>Cantharellales</taxon>
        <taxon>Ceratobasidiaceae</taxon>
        <taxon>Rhizoctonia</taxon>
    </lineage>
</organism>
<name>A0A8H3GJD3_9AGAM</name>
<proteinExistence type="predicted"/>
<evidence type="ECO:0000256" key="1">
    <source>
        <dbReference type="SAM" id="MobiDB-lite"/>
    </source>
</evidence>